<name>A0A7C4FBI6_9CREN</name>
<protein>
    <submittedName>
        <fullName evidence="1">Heterodisulfide reductase subunit A-like protein</fullName>
    </submittedName>
</protein>
<reference evidence="1" key="1">
    <citation type="journal article" date="2020" name="mSystems">
        <title>Genome- and Community-Level Interaction Insights into Carbon Utilization and Element Cycling Functions of Hydrothermarchaeota in Hydrothermal Sediment.</title>
        <authorList>
            <person name="Zhou Z."/>
            <person name="Liu Y."/>
            <person name="Xu W."/>
            <person name="Pan J."/>
            <person name="Luo Z.H."/>
            <person name="Li M."/>
        </authorList>
    </citation>
    <scope>NUCLEOTIDE SEQUENCE [LARGE SCALE GENOMIC DNA]</scope>
    <source>
        <strain evidence="1">SpSt-732</strain>
    </source>
</reference>
<gene>
    <name evidence="1" type="ORF">ENV14_05480</name>
</gene>
<comment type="caution">
    <text evidence="1">The sequence shown here is derived from an EMBL/GenBank/DDBJ whole genome shotgun (WGS) entry which is preliminary data.</text>
</comment>
<dbReference type="EMBL" id="DTFF01000046">
    <property type="protein sequence ID" value="HGI87822.1"/>
    <property type="molecule type" value="Genomic_DNA"/>
</dbReference>
<proteinExistence type="predicted"/>
<sequence>MKGLIMCVCQGTCPSFQKMNVFEVVNYFRRNGKVDFAVIHPQLCASDGDNFWRVLLSKHEAIDKVVVAGCDPQMQKKMFRWVFKEMGFDESKFVGVEIRNMATEEAIKAIEKVL</sequence>
<evidence type="ECO:0000313" key="1">
    <source>
        <dbReference type="EMBL" id="HGI87822.1"/>
    </source>
</evidence>
<accession>A0A7C4FBI6</accession>
<dbReference type="AlphaFoldDB" id="A0A7C4FBI6"/>
<organism evidence="1">
    <name type="scientific">Ignisphaera aggregans</name>
    <dbReference type="NCBI Taxonomy" id="334771"/>
    <lineage>
        <taxon>Archaea</taxon>
        <taxon>Thermoproteota</taxon>
        <taxon>Thermoprotei</taxon>
        <taxon>Desulfurococcales</taxon>
        <taxon>Desulfurococcaceae</taxon>
        <taxon>Ignisphaera</taxon>
    </lineage>
</organism>